<dbReference type="InterPro" id="IPR006076">
    <property type="entry name" value="FAD-dep_OxRdtase"/>
</dbReference>
<dbReference type="EC" id="1.1.99.2" evidence="8"/>
<dbReference type="InterPro" id="IPR007763">
    <property type="entry name" value="NDUFA12"/>
</dbReference>
<evidence type="ECO:0000313" key="11">
    <source>
        <dbReference type="EMBL" id="TIC32013.1"/>
    </source>
</evidence>
<dbReference type="GO" id="GO:0045271">
    <property type="term" value="C:respiratory chain complex I"/>
    <property type="evidence" value="ECO:0007669"/>
    <property type="project" value="InterPro"/>
</dbReference>
<keyword evidence="5" id="KW-0560">Oxidoreductase</keyword>
<keyword evidence="3" id="KW-0285">Flavoprotein</keyword>
<protein>
    <recommendedName>
        <fullName evidence="9">L-2-hydroxyglutarate dehydrogenase, mitochondrial</fullName>
        <ecNumber evidence="8">1.1.99.2</ecNumber>
    </recommendedName>
</protein>
<dbReference type="Pfam" id="PF05071">
    <property type="entry name" value="NDUFA12"/>
    <property type="match status" value="1"/>
</dbReference>
<comment type="cofactor">
    <cofactor evidence="1">
        <name>FAD</name>
        <dbReference type="ChEBI" id="CHEBI:57692"/>
    </cofactor>
</comment>
<proteinExistence type="inferred from homology"/>
<feature type="domain" description="FAD dependent oxidoreductase" evidence="10">
    <location>
        <begin position="16"/>
        <end position="165"/>
    </location>
</feature>
<sequence length="431" mass="48991">MLKRIFPYKPPEMAVDHIIIGGGVVGLAVAQKLSQRFPTRSTYLIERHQRAGEETSSRNSEVIHAGIYYPQNSLKTQLCVRGRKLLYERCKTHNIDHKKTGKLVIGTSASQYAYLRKLHAHTQLPEVSVPTQLISADQALDYEPDLSKSVTAALYSPETSIIDSHGLDGSVKFGPDVEHLPESDAIDYWKEHLKPSEKNLPKVIEAVQKYLPGVNPDGFSPDQAGLRVKRNPPSSNQFSDFEIVHDTENTPGMISCYGIESPGLTACMAIAEEIERRLTNDVWGAGQSLYRHLRNWYRVGLRDGWAQLNEWVDVKAGRLAGTDKFGNRYYENLEEEMPEVPWRQRWVRYAQEAPLENASQVPSEWHAWLHHTRLNAPHEDEVVKKITAQTQHWRPAETHVENLTGTRGAFTTYNTTAPKLYPWQPKVAQRQ</sequence>
<accession>A0A4T0UB58</accession>
<evidence type="ECO:0000256" key="4">
    <source>
        <dbReference type="ARBA" id="ARBA00022827"/>
    </source>
</evidence>
<name>A0A4T0UB58_9BASI</name>
<comment type="catalytic activity">
    <reaction evidence="6">
        <text>(S)-2-hydroxyglutarate + A = 2-oxoglutarate + AH2</text>
        <dbReference type="Rhea" id="RHEA:21252"/>
        <dbReference type="ChEBI" id="CHEBI:13193"/>
        <dbReference type="ChEBI" id="CHEBI:16782"/>
        <dbReference type="ChEBI" id="CHEBI:16810"/>
        <dbReference type="ChEBI" id="CHEBI:17499"/>
        <dbReference type="EC" id="1.1.99.2"/>
    </reaction>
</comment>
<keyword evidence="4" id="KW-0274">FAD</keyword>
<dbReference type="InterPro" id="IPR036188">
    <property type="entry name" value="FAD/NAD-bd_sf"/>
</dbReference>
<gene>
    <name evidence="11" type="ORF">E3Q10_01304</name>
</gene>
<evidence type="ECO:0000256" key="7">
    <source>
        <dbReference type="ARBA" id="ARBA00037941"/>
    </source>
</evidence>
<evidence type="ECO:0000256" key="5">
    <source>
        <dbReference type="ARBA" id="ARBA00023002"/>
    </source>
</evidence>
<evidence type="ECO:0000313" key="12">
    <source>
        <dbReference type="Proteomes" id="UP000305647"/>
    </source>
</evidence>
<evidence type="ECO:0000256" key="3">
    <source>
        <dbReference type="ARBA" id="ARBA00022630"/>
    </source>
</evidence>
<organism evidence="11 12">
    <name type="scientific">Wallemia mellicola</name>
    <dbReference type="NCBI Taxonomy" id="1708541"/>
    <lineage>
        <taxon>Eukaryota</taxon>
        <taxon>Fungi</taxon>
        <taxon>Dikarya</taxon>
        <taxon>Basidiomycota</taxon>
        <taxon>Wallemiomycotina</taxon>
        <taxon>Wallemiomycetes</taxon>
        <taxon>Wallemiales</taxon>
        <taxon>Wallemiaceae</taxon>
        <taxon>Wallemia</taxon>
    </lineage>
</organism>
<dbReference type="Proteomes" id="UP000305647">
    <property type="component" value="Unassembled WGS sequence"/>
</dbReference>
<evidence type="ECO:0000256" key="2">
    <source>
        <dbReference type="ARBA" id="ARBA00007355"/>
    </source>
</evidence>
<dbReference type="GO" id="GO:0047545">
    <property type="term" value="F:(S)-2-hydroxyglutarate dehydrogenase activity"/>
    <property type="evidence" value="ECO:0007669"/>
    <property type="project" value="UniProtKB-EC"/>
</dbReference>
<evidence type="ECO:0000256" key="9">
    <source>
        <dbReference type="ARBA" id="ARBA00041137"/>
    </source>
</evidence>
<evidence type="ECO:0000256" key="1">
    <source>
        <dbReference type="ARBA" id="ARBA00001974"/>
    </source>
</evidence>
<evidence type="ECO:0000256" key="8">
    <source>
        <dbReference type="ARBA" id="ARBA00038878"/>
    </source>
</evidence>
<dbReference type="Pfam" id="PF01266">
    <property type="entry name" value="DAO"/>
    <property type="match status" value="1"/>
</dbReference>
<dbReference type="AlphaFoldDB" id="A0A4T0UB58"/>
<comment type="caution">
    <text evidence="11">The sequence shown here is derived from an EMBL/GenBank/DDBJ whole genome shotgun (WGS) entry which is preliminary data.</text>
</comment>
<dbReference type="Gene3D" id="3.50.50.60">
    <property type="entry name" value="FAD/NAD(P)-binding domain"/>
    <property type="match status" value="2"/>
</dbReference>
<dbReference type="PANTHER" id="PTHR43104:SF4">
    <property type="entry name" value="L-2-HYDROXYGLUTARATE DEHYDROGENASE, MITOCHONDRIAL"/>
    <property type="match status" value="1"/>
</dbReference>
<dbReference type="EMBL" id="SPRO01000009">
    <property type="protein sequence ID" value="TIC32013.1"/>
    <property type="molecule type" value="Genomic_DNA"/>
</dbReference>
<dbReference type="SUPFAM" id="SSF51905">
    <property type="entry name" value="FAD/NAD(P)-binding domain"/>
    <property type="match status" value="1"/>
</dbReference>
<evidence type="ECO:0000259" key="10">
    <source>
        <dbReference type="Pfam" id="PF01266"/>
    </source>
</evidence>
<reference evidence="11 12" key="1">
    <citation type="submission" date="2019-03" db="EMBL/GenBank/DDBJ databases">
        <title>Sequencing 25 genomes of Wallemia mellicola.</title>
        <authorList>
            <person name="Gostincar C."/>
        </authorList>
    </citation>
    <scope>NUCLEOTIDE SEQUENCE [LARGE SCALE GENOMIC DNA]</scope>
    <source>
        <strain evidence="11 12">EXF-8738</strain>
    </source>
</reference>
<comment type="similarity">
    <text evidence="7">Belongs to the L2HGDH family.</text>
</comment>
<comment type="similarity">
    <text evidence="2">Belongs to the complex I NDUFA12 subunit family.</text>
</comment>
<dbReference type="PANTHER" id="PTHR43104">
    <property type="entry name" value="L-2-HYDROXYGLUTARATE DEHYDROGENASE, MITOCHONDRIAL"/>
    <property type="match status" value="1"/>
</dbReference>
<evidence type="ECO:0000256" key="6">
    <source>
        <dbReference type="ARBA" id="ARBA00036066"/>
    </source>
</evidence>